<accession>A0ACB8RDR4</accession>
<name>A0ACB8RDR4_9AGAM</name>
<comment type="caution">
    <text evidence="1">The sequence shown here is derived from an EMBL/GenBank/DDBJ whole genome shotgun (WGS) entry which is preliminary data.</text>
</comment>
<organism evidence="1 2">
    <name type="scientific">Auriscalpium vulgare</name>
    <dbReference type="NCBI Taxonomy" id="40419"/>
    <lineage>
        <taxon>Eukaryota</taxon>
        <taxon>Fungi</taxon>
        <taxon>Dikarya</taxon>
        <taxon>Basidiomycota</taxon>
        <taxon>Agaricomycotina</taxon>
        <taxon>Agaricomycetes</taxon>
        <taxon>Russulales</taxon>
        <taxon>Auriscalpiaceae</taxon>
        <taxon>Auriscalpium</taxon>
    </lineage>
</organism>
<evidence type="ECO:0000313" key="1">
    <source>
        <dbReference type="EMBL" id="KAI0042032.1"/>
    </source>
</evidence>
<sequence>MSTNAFTNTSANAEQVSQALSDVGIPSESINNAHEGVASGDLKSCTEEDACDYASLPPIAPPTTWKVNMNTYEPDHTSPDNTVWRCPVPCSRTPPDAELEGLEARSRKRQRTVGPGEASSSQAVPQRGSREEKWKIEAEDLESSAYNRLTTEASERHPDPGSSENTVQTFHDEDDSAEEGNAEAMILGKDVGAQDVFPGAISRAEDMDVLPED</sequence>
<dbReference type="Proteomes" id="UP000814033">
    <property type="component" value="Unassembled WGS sequence"/>
</dbReference>
<keyword evidence="2" id="KW-1185">Reference proteome</keyword>
<evidence type="ECO:0000313" key="2">
    <source>
        <dbReference type="Proteomes" id="UP000814033"/>
    </source>
</evidence>
<feature type="non-terminal residue" evidence="1">
    <location>
        <position position="213"/>
    </location>
</feature>
<reference evidence="1" key="1">
    <citation type="submission" date="2021-02" db="EMBL/GenBank/DDBJ databases">
        <authorList>
            <consortium name="DOE Joint Genome Institute"/>
            <person name="Ahrendt S."/>
            <person name="Looney B.P."/>
            <person name="Miyauchi S."/>
            <person name="Morin E."/>
            <person name="Drula E."/>
            <person name="Courty P.E."/>
            <person name="Chicoki N."/>
            <person name="Fauchery L."/>
            <person name="Kohler A."/>
            <person name="Kuo A."/>
            <person name="Labutti K."/>
            <person name="Pangilinan J."/>
            <person name="Lipzen A."/>
            <person name="Riley R."/>
            <person name="Andreopoulos W."/>
            <person name="He G."/>
            <person name="Johnson J."/>
            <person name="Barry K.W."/>
            <person name="Grigoriev I.V."/>
            <person name="Nagy L."/>
            <person name="Hibbett D."/>
            <person name="Henrissat B."/>
            <person name="Matheny P.B."/>
            <person name="Labbe J."/>
            <person name="Martin F."/>
        </authorList>
    </citation>
    <scope>NUCLEOTIDE SEQUENCE</scope>
    <source>
        <strain evidence="1">FP105234-sp</strain>
    </source>
</reference>
<reference evidence="1" key="2">
    <citation type="journal article" date="2022" name="New Phytol.">
        <title>Evolutionary transition to the ectomycorrhizal habit in the genomes of a hyperdiverse lineage of mushroom-forming fungi.</title>
        <authorList>
            <person name="Looney B."/>
            <person name="Miyauchi S."/>
            <person name="Morin E."/>
            <person name="Drula E."/>
            <person name="Courty P.E."/>
            <person name="Kohler A."/>
            <person name="Kuo A."/>
            <person name="LaButti K."/>
            <person name="Pangilinan J."/>
            <person name="Lipzen A."/>
            <person name="Riley R."/>
            <person name="Andreopoulos W."/>
            <person name="He G."/>
            <person name="Johnson J."/>
            <person name="Nolan M."/>
            <person name="Tritt A."/>
            <person name="Barry K.W."/>
            <person name="Grigoriev I.V."/>
            <person name="Nagy L.G."/>
            <person name="Hibbett D."/>
            <person name="Henrissat B."/>
            <person name="Matheny P.B."/>
            <person name="Labbe J."/>
            <person name="Martin F.M."/>
        </authorList>
    </citation>
    <scope>NUCLEOTIDE SEQUENCE</scope>
    <source>
        <strain evidence="1">FP105234-sp</strain>
    </source>
</reference>
<proteinExistence type="predicted"/>
<protein>
    <submittedName>
        <fullName evidence="1">Uncharacterized protein</fullName>
    </submittedName>
</protein>
<dbReference type="EMBL" id="MU276088">
    <property type="protein sequence ID" value="KAI0042032.1"/>
    <property type="molecule type" value="Genomic_DNA"/>
</dbReference>
<gene>
    <name evidence="1" type="ORF">FA95DRAFT_1610540</name>
</gene>